<dbReference type="PANTHER" id="PTHR43046">
    <property type="entry name" value="GDP-MANNOSE MANNOSYL HYDROLASE"/>
    <property type="match status" value="1"/>
</dbReference>
<accession>A0ABS7K1E4</accession>
<dbReference type="Gene3D" id="3.90.79.10">
    <property type="entry name" value="Nucleoside Triphosphate Pyrophosphohydrolase"/>
    <property type="match status" value="1"/>
</dbReference>
<feature type="domain" description="Nudix hydrolase" evidence="3">
    <location>
        <begin position="4"/>
        <end position="142"/>
    </location>
</feature>
<evidence type="ECO:0000256" key="1">
    <source>
        <dbReference type="ARBA" id="ARBA00001946"/>
    </source>
</evidence>
<dbReference type="CDD" id="cd04688">
    <property type="entry name" value="NUDIX_Hydrolase"/>
    <property type="match status" value="1"/>
</dbReference>
<keyword evidence="2 4" id="KW-0378">Hydrolase</keyword>
<dbReference type="Proteomes" id="UP000769780">
    <property type="component" value="Unassembled WGS sequence"/>
</dbReference>
<dbReference type="InterPro" id="IPR000086">
    <property type="entry name" value="NUDIX_hydrolase_dom"/>
</dbReference>
<name>A0ABS7K1E4_9BACI</name>
<comment type="caution">
    <text evidence="4">The sequence shown here is derived from an EMBL/GenBank/DDBJ whole genome shotgun (WGS) entry which is preliminary data.</text>
</comment>
<evidence type="ECO:0000313" key="4">
    <source>
        <dbReference type="EMBL" id="MBY0095985.1"/>
    </source>
</evidence>
<dbReference type="PANTHER" id="PTHR43046:SF14">
    <property type="entry name" value="MUTT_NUDIX FAMILY PROTEIN"/>
    <property type="match status" value="1"/>
</dbReference>
<dbReference type="InterPro" id="IPR020084">
    <property type="entry name" value="NUDIX_hydrolase_CS"/>
</dbReference>
<comment type="cofactor">
    <cofactor evidence="1">
        <name>Mg(2+)</name>
        <dbReference type="ChEBI" id="CHEBI:18420"/>
    </cofactor>
</comment>
<keyword evidence="5" id="KW-1185">Reference proteome</keyword>
<evidence type="ECO:0000256" key="2">
    <source>
        <dbReference type="ARBA" id="ARBA00022801"/>
    </source>
</evidence>
<dbReference type="PROSITE" id="PS00893">
    <property type="entry name" value="NUDIX_BOX"/>
    <property type="match status" value="1"/>
</dbReference>
<sequence length="152" mass="17538">MDAVFKVDTGVFNFRVAGVMIENNHVLLHKQMNDDHWALPGGRVKVLEESASGVKRELMEELGVAVEIVYLLWVTENFFTYNEAKFHEIGFYYLVSSEKIMNHDEAFSCLEGDGLLYQWIPIDQLDEITLYPEFLKTSLKELPPSTQHIIIK</sequence>
<evidence type="ECO:0000259" key="3">
    <source>
        <dbReference type="PROSITE" id="PS51462"/>
    </source>
</evidence>
<gene>
    <name evidence="4" type="ORF">H0185_04090</name>
</gene>
<dbReference type="Pfam" id="PF00293">
    <property type="entry name" value="NUDIX"/>
    <property type="match status" value="1"/>
</dbReference>
<dbReference type="EMBL" id="JACWFH010000007">
    <property type="protein sequence ID" value="MBY0095985.1"/>
    <property type="molecule type" value="Genomic_DNA"/>
</dbReference>
<organism evidence="4 5">
    <name type="scientific">Mesobacillus maritimus</name>
    <dbReference type="NCBI Taxonomy" id="1643336"/>
    <lineage>
        <taxon>Bacteria</taxon>
        <taxon>Bacillati</taxon>
        <taxon>Bacillota</taxon>
        <taxon>Bacilli</taxon>
        <taxon>Bacillales</taxon>
        <taxon>Bacillaceae</taxon>
        <taxon>Mesobacillus</taxon>
    </lineage>
</organism>
<reference evidence="4 5" key="1">
    <citation type="submission" date="2020-07" db="EMBL/GenBank/DDBJ databases">
        <title>Fungal Genomes of the International Space Station.</title>
        <authorList>
            <person name="Seuylemezian A."/>
            <person name="Singh N.K."/>
            <person name="Wood J."/>
            <person name="Venkateswaran K."/>
        </authorList>
    </citation>
    <scope>NUCLEOTIDE SEQUENCE [LARGE SCALE GENOMIC DNA]</scope>
    <source>
        <strain evidence="4 5">PL-B2</strain>
    </source>
</reference>
<dbReference type="SUPFAM" id="SSF55811">
    <property type="entry name" value="Nudix"/>
    <property type="match status" value="1"/>
</dbReference>
<evidence type="ECO:0000313" key="5">
    <source>
        <dbReference type="Proteomes" id="UP000769780"/>
    </source>
</evidence>
<dbReference type="GO" id="GO:0016787">
    <property type="term" value="F:hydrolase activity"/>
    <property type="evidence" value="ECO:0007669"/>
    <property type="project" value="UniProtKB-KW"/>
</dbReference>
<protein>
    <submittedName>
        <fullName evidence="4">NUDIX hydrolase</fullName>
    </submittedName>
</protein>
<proteinExistence type="predicted"/>
<dbReference type="InterPro" id="IPR015797">
    <property type="entry name" value="NUDIX_hydrolase-like_dom_sf"/>
</dbReference>
<dbReference type="RefSeq" id="WP_221871450.1">
    <property type="nucleotide sequence ID" value="NZ_JACWFH010000007.1"/>
</dbReference>
<dbReference type="PROSITE" id="PS51462">
    <property type="entry name" value="NUDIX"/>
    <property type="match status" value="1"/>
</dbReference>